<keyword evidence="7" id="KW-0418">Kinase</keyword>
<reference evidence="12 13" key="1">
    <citation type="journal article" date="2024" name="Plant Biotechnol. J.">
        <title>Dendrobium thyrsiflorum genome and its molecular insights into genes involved in important horticultural traits.</title>
        <authorList>
            <person name="Chen B."/>
            <person name="Wang J.Y."/>
            <person name="Zheng P.J."/>
            <person name="Li K.L."/>
            <person name="Liang Y.M."/>
            <person name="Chen X.F."/>
            <person name="Zhang C."/>
            <person name="Zhao X."/>
            <person name="He X."/>
            <person name="Zhang G.Q."/>
            <person name="Liu Z.J."/>
            <person name="Xu Q."/>
        </authorList>
    </citation>
    <scope>NUCLEOTIDE SEQUENCE [LARGE SCALE GENOMIC DNA]</scope>
    <source>
        <strain evidence="12">GZMU011</strain>
    </source>
</reference>
<feature type="transmembrane region" description="Helical" evidence="11">
    <location>
        <begin position="124"/>
        <end position="140"/>
    </location>
</feature>
<evidence type="ECO:0000256" key="6">
    <source>
        <dbReference type="ARBA" id="ARBA00022692"/>
    </source>
</evidence>
<evidence type="ECO:0000256" key="9">
    <source>
        <dbReference type="ARBA" id="ARBA00022989"/>
    </source>
</evidence>
<dbReference type="InterPro" id="IPR039606">
    <property type="entry name" value="Phytol/farnesol_kinase"/>
</dbReference>
<evidence type="ECO:0000256" key="8">
    <source>
        <dbReference type="ARBA" id="ARBA00022946"/>
    </source>
</evidence>
<dbReference type="EMBL" id="JANQDX010000009">
    <property type="protein sequence ID" value="KAL0919564.1"/>
    <property type="molecule type" value="Genomic_DNA"/>
</dbReference>
<evidence type="ECO:0000256" key="2">
    <source>
        <dbReference type="ARBA" id="ARBA00010794"/>
    </source>
</evidence>
<evidence type="ECO:0000256" key="4">
    <source>
        <dbReference type="ARBA" id="ARBA00022640"/>
    </source>
</evidence>
<feature type="transmembrane region" description="Helical" evidence="11">
    <location>
        <begin position="279"/>
        <end position="298"/>
    </location>
</feature>
<evidence type="ECO:0000256" key="3">
    <source>
        <dbReference type="ARBA" id="ARBA00022528"/>
    </source>
</evidence>
<proteinExistence type="inferred from homology"/>
<dbReference type="PANTHER" id="PTHR32523:SF7">
    <property type="entry name" value="FARNESOL KINASE, CHLOROPLASTIC"/>
    <property type="match status" value="1"/>
</dbReference>
<keyword evidence="10 11" id="KW-0472">Membrane</keyword>
<evidence type="ECO:0000256" key="11">
    <source>
        <dbReference type="SAM" id="Phobius"/>
    </source>
</evidence>
<dbReference type="PANTHER" id="PTHR32523">
    <property type="entry name" value="PHYTOL KINASE 1, CHLOROPLASTIC"/>
    <property type="match status" value="1"/>
</dbReference>
<comment type="subcellular location">
    <subcellularLocation>
        <location evidence="1">Plastid</location>
        <location evidence="1">Chloroplast membrane</location>
        <topology evidence="1">Multi-pass membrane protein</topology>
    </subcellularLocation>
</comment>
<feature type="transmembrane region" description="Helical" evidence="11">
    <location>
        <begin position="310"/>
        <end position="328"/>
    </location>
</feature>
<evidence type="ECO:0000313" key="12">
    <source>
        <dbReference type="EMBL" id="KAL0919564.1"/>
    </source>
</evidence>
<keyword evidence="6 11" id="KW-0812">Transmembrane</keyword>
<accession>A0ABD0V2W4</accession>
<keyword evidence="3" id="KW-0150">Chloroplast</keyword>
<feature type="transmembrane region" description="Helical" evidence="11">
    <location>
        <begin position="363"/>
        <end position="385"/>
    </location>
</feature>
<dbReference type="AlphaFoldDB" id="A0ABD0V2W4"/>
<keyword evidence="4" id="KW-0934">Plastid</keyword>
<evidence type="ECO:0000256" key="7">
    <source>
        <dbReference type="ARBA" id="ARBA00022777"/>
    </source>
</evidence>
<evidence type="ECO:0000256" key="10">
    <source>
        <dbReference type="ARBA" id="ARBA00023136"/>
    </source>
</evidence>
<gene>
    <name evidence="12" type="ORF">M5K25_011664</name>
</gene>
<organism evidence="12 13">
    <name type="scientific">Dendrobium thyrsiflorum</name>
    <name type="common">Pinecone-like raceme dendrobium</name>
    <name type="synonym">Orchid</name>
    <dbReference type="NCBI Taxonomy" id="117978"/>
    <lineage>
        <taxon>Eukaryota</taxon>
        <taxon>Viridiplantae</taxon>
        <taxon>Streptophyta</taxon>
        <taxon>Embryophyta</taxon>
        <taxon>Tracheophyta</taxon>
        <taxon>Spermatophyta</taxon>
        <taxon>Magnoliopsida</taxon>
        <taxon>Liliopsida</taxon>
        <taxon>Asparagales</taxon>
        <taxon>Orchidaceae</taxon>
        <taxon>Epidendroideae</taxon>
        <taxon>Malaxideae</taxon>
        <taxon>Dendrobiinae</taxon>
        <taxon>Dendrobium</taxon>
    </lineage>
</organism>
<feature type="transmembrane region" description="Helical" evidence="11">
    <location>
        <begin position="146"/>
        <end position="169"/>
    </location>
</feature>
<evidence type="ECO:0008006" key="14">
    <source>
        <dbReference type="Google" id="ProtNLM"/>
    </source>
</evidence>
<keyword evidence="9 11" id="KW-1133">Transmembrane helix</keyword>
<evidence type="ECO:0000313" key="13">
    <source>
        <dbReference type="Proteomes" id="UP001552299"/>
    </source>
</evidence>
<evidence type="ECO:0000256" key="1">
    <source>
        <dbReference type="ARBA" id="ARBA00004508"/>
    </source>
</evidence>
<protein>
    <recommendedName>
        <fullName evidence="14">Phytol kinase</fullName>
    </recommendedName>
</protein>
<keyword evidence="8" id="KW-0809">Transit peptide</keyword>
<name>A0ABD0V2W4_DENTH</name>
<sequence>MSPKSKTCRTFGVDRLLRMTALLFCCFSSAPVRSLLRRQPHRLGQLASQPSVCFQFGRNIGNRSAIERHFRLVAPKAAMSLGSGTLLQDTLASALASGVALAVLRFWEEMAKRGVFEQKMNRKLVHISVGLVFMLFWPLFSSSNLAPFLAALAPGVNIIRMLLLGLGIWKNEAMVKSMSRQGDYRELLKGPLYYACTITLATTIFWRTSPIAISAICNLCAGDGFADIVGRRYGKQKLPYNPSKSYAGTIAMAASGFLASIVCMHFLASFGYIVESWSLVLAFFLVSVASAIVESLPISSQLDDNLTIPLTSFFVGAVIFSELMLMAYQSVPYRSLPKQVSVPSSLDAISQTQDKGYTVHGEIMLFVIVSIFAIFLICLLFYVYLRRFRRRRKEEFEDDVMGGLHMHEKSTTAVGWLLLSLPIIKKIFMLLLLSYDVHVSIVQLINFIFDTSSKNYHDRARISMQNQVGNFRN</sequence>
<comment type="caution">
    <text evidence="12">The sequence shown here is derived from an EMBL/GenBank/DDBJ whole genome shotgun (WGS) entry which is preliminary data.</text>
</comment>
<dbReference type="GO" id="GO:0031969">
    <property type="term" value="C:chloroplast membrane"/>
    <property type="evidence" value="ECO:0007669"/>
    <property type="project" value="UniProtKB-SubCell"/>
</dbReference>
<keyword evidence="5" id="KW-0808">Transferase</keyword>
<keyword evidence="13" id="KW-1185">Reference proteome</keyword>
<feature type="transmembrane region" description="Helical" evidence="11">
    <location>
        <begin position="427"/>
        <end position="449"/>
    </location>
</feature>
<dbReference type="Proteomes" id="UP001552299">
    <property type="component" value="Unassembled WGS sequence"/>
</dbReference>
<evidence type="ECO:0000256" key="5">
    <source>
        <dbReference type="ARBA" id="ARBA00022679"/>
    </source>
</evidence>
<comment type="similarity">
    <text evidence="2">Belongs to the polyprenol kinase family.</text>
</comment>
<dbReference type="GO" id="GO:0016301">
    <property type="term" value="F:kinase activity"/>
    <property type="evidence" value="ECO:0007669"/>
    <property type="project" value="UniProtKB-KW"/>
</dbReference>
<feature type="transmembrane region" description="Helical" evidence="11">
    <location>
        <begin position="250"/>
        <end position="273"/>
    </location>
</feature>